<keyword evidence="1" id="KW-1133">Transmembrane helix</keyword>
<accession>A0AA92C022</accession>
<sequence>MQQLKCLEILMKFLCRLPNFFERLIYYFLVPDLIAKIIYEIILRIPPITISQPKQMFFYGLILFEYVILIVRYRSFRPAIRQSNPVFVLLIIMLFHGVIVGIWWGNSVSRLAIDTVNVFVVLANVLILSDPNKVADTDFERIFFINRLYAASMILMSLIAVMVNPASLISLGGSTATAVTASLMFTEIYMTRYISARSILRCCTSLVLLTATLQSWNRTTLVFVGAALLIFFARKVSRVPFKIAYLSMAFMMVFAVALVMLPEDSALSRRLSGLEDLDLSARTGSIGEREAEADAVSDKIAALGLIGRVFGAGHGASYDVKYTWEWKLNYSNAHYGWVLFYLRYGALGYIYLGLWIATLLISILRMWRSENPASILVCLLSVWNIGYLGTYGYFSFFIAGVPFVRPASRRDPVTVA</sequence>
<dbReference type="AlphaFoldDB" id="A0AA92C022"/>
<feature type="transmembrane region" description="Helical" evidence="1">
    <location>
        <begin position="57"/>
        <end position="74"/>
    </location>
</feature>
<protein>
    <recommendedName>
        <fullName evidence="4">O-antigen ligase domain-containing protein</fullName>
    </recommendedName>
</protein>
<feature type="transmembrane region" description="Helical" evidence="1">
    <location>
        <begin position="24"/>
        <end position="45"/>
    </location>
</feature>
<name>A0AA92C022_RHIRH</name>
<comment type="caution">
    <text evidence="2">The sequence shown here is derived from an EMBL/GenBank/DDBJ whole genome shotgun (WGS) entry which is preliminary data.</text>
</comment>
<keyword evidence="1" id="KW-0472">Membrane</keyword>
<feature type="transmembrane region" description="Helical" evidence="1">
    <location>
        <begin position="243"/>
        <end position="261"/>
    </location>
</feature>
<evidence type="ECO:0000313" key="2">
    <source>
        <dbReference type="EMBL" id="PVE50813.1"/>
    </source>
</evidence>
<proteinExistence type="predicted"/>
<evidence type="ECO:0000313" key="3">
    <source>
        <dbReference type="Proteomes" id="UP000244335"/>
    </source>
</evidence>
<feature type="transmembrane region" description="Helical" evidence="1">
    <location>
        <begin position="141"/>
        <end position="162"/>
    </location>
</feature>
<feature type="transmembrane region" description="Helical" evidence="1">
    <location>
        <begin position="376"/>
        <end position="399"/>
    </location>
</feature>
<feature type="transmembrane region" description="Helical" evidence="1">
    <location>
        <begin position="86"/>
        <end position="105"/>
    </location>
</feature>
<gene>
    <name evidence="2" type="ORF">DC430_19795</name>
</gene>
<feature type="transmembrane region" description="Helical" evidence="1">
    <location>
        <begin position="168"/>
        <end position="186"/>
    </location>
</feature>
<keyword evidence="1" id="KW-0812">Transmembrane</keyword>
<feature type="transmembrane region" description="Helical" evidence="1">
    <location>
        <begin position="111"/>
        <end position="129"/>
    </location>
</feature>
<feature type="transmembrane region" description="Helical" evidence="1">
    <location>
        <begin position="220"/>
        <end position="236"/>
    </location>
</feature>
<reference evidence="2 3" key="1">
    <citation type="submission" date="2018-04" db="EMBL/GenBank/DDBJ databases">
        <authorList>
            <person name="Hagen T."/>
        </authorList>
    </citation>
    <scope>NUCLEOTIDE SEQUENCE [LARGE SCALE GENOMIC DNA]</scope>
    <source>
        <strain evidence="2 3">TPD7009</strain>
    </source>
</reference>
<dbReference type="EMBL" id="QDFR01000009">
    <property type="protein sequence ID" value="PVE50813.1"/>
    <property type="molecule type" value="Genomic_DNA"/>
</dbReference>
<organism evidence="2 3">
    <name type="scientific">Rhizobium rhizogenes</name>
    <name type="common">Agrobacterium rhizogenes</name>
    <dbReference type="NCBI Taxonomy" id="359"/>
    <lineage>
        <taxon>Bacteria</taxon>
        <taxon>Pseudomonadati</taxon>
        <taxon>Pseudomonadota</taxon>
        <taxon>Alphaproteobacteria</taxon>
        <taxon>Hyphomicrobiales</taxon>
        <taxon>Rhizobiaceae</taxon>
        <taxon>Rhizobium/Agrobacterium group</taxon>
        <taxon>Rhizobium</taxon>
    </lineage>
</organism>
<dbReference type="RefSeq" id="WP_116494462.1">
    <property type="nucleotide sequence ID" value="NZ_QDFR01000009.1"/>
</dbReference>
<evidence type="ECO:0000256" key="1">
    <source>
        <dbReference type="SAM" id="Phobius"/>
    </source>
</evidence>
<evidence type="ECO:0008006" key="4">
    <source>
        <dbReference type="Google" id="ProtNLM"/>
    </source>
</evidence>
<feature type="transmembrane region" description="Helical" evidence="1">
    <location>
        <begin position="341"/>
        <end position="364"/>
    </location>
</feature>
<dbReference type="Proteomes" id="UP000244335">
    <property type="component" value="Unassembled WGS sequence"/>
</dbReference>